<evidence type="ECO:0000259" key="3">
    <source>
        <dbReference type="Pfam" id="PF12323"/>
    </source>
</evidence>
<name>A0A397U3V8_9GLOM</name>
<keyword evidence="2" id="KW-1133">Transmembrane helix</keyword>
<dbReference type="Proteomes" id="UP000266673">
    <property type="component" value="Unassembled WGS sequence"/>
</dbReference>
<feature type="transmembrane region" description="Helical" evidence="2">
    <location>
        <begin position="186"/>
        <end position="209"/>
    </location>
</feature>
<keyword evidence="5" id="KW-1185">Reference proteome</keyword>
<gene>
    <name evidence="4" type="ORF">C2G38_2049056</name>
</gene>
<reference evidence="4 5" key="1">
    <citation type="submission" date="2018-06" db="EMBL/GenBank/DDBJ databases">
        <title>Comparative genomics reveals the genomic features of Rhizophagus irregularis, R. cerebriforme, R. diaphanum and Gigaspora rosea, and their symbiotic lifestyle signature.</title>
        <authorList>
            <person name="Morin E."/>
            <person name="San Clemente H."/>
            <person name="Chen E.C.H."/>
            <person name="De La Providencia I."/>
            <person name="Hainaut M."/>
            <person name="Kuo A."/>
            <person name="Kohler A."/>
            <person name="Murat C."/>
            <person name="Tang N."/>
            <person name="Roy S."/>
            <person name="Loubradou J."/>
            <person name="Henrissat B."/>
            <person name="Grigoriev I.V."/>
            <person name="Corradi N."/>
            <person name="Roux C."/>
            <person name="Martin F.M."/>
        </authorList>
    </citation>
    <scope>NUCLEOTIDE SEQUENCE [LARGE SCALE GENOMIC DNA]</scope>
    <source>
        <strain evidence="4 5">DAOM 194757</strain>
    </source>
</reference>
<accession>A0A397U3V8</accession>
<dbReference type="Pfam" id="PF12323">
    <property type="entry name" value="HTH_OrfB_IS605"/>
    <property type="match status" value="1"/>
</dbReference>
<proteinExistence type="predicted"/>
<sequence length="248" mass="27126">MNKEVSNLKTKKIQVYPNEEQREMLLRWMGTARWVYNRCVDFIKKGICVNNDNYNNTELNWWRLRGEGSKESLDPGVRTFVSCYDPGGQGITPTASVDTATDVDTIATTPSPSPPPLLSSSKPKQKPISIITSTPERQVITITSTSTVLPSIAAATHNPNLSGSSSGGYSGPIKASSNDNSGPSGLVVGILVVGSLVLLGAMSSACYCYRRHRLSLRYDEDDGGEVVLRGGYQDPFQSTLDQYHRTRY</sequence>
<protein>
    <recommendedName>
        <fullName evidence="3">Transposase putative helix-turn-helix domain-containing protein</fullName>
    </recommendedName>
</protein>
<evidence type="ECO:0000256" key="1">
    <source>
        <dbReference type="SAM" id="MobiDB-lite"/>
    </source>
</evidence>
<keyword evidence="2" id="KW-0472">Membrane</keyword>
<evidence type="ECO:0000313" key="4">
    <source>
        <dbReference type="EMBL" id="RIB03697.1"/>
    </source>
</evidence>
<evidence type="ECO:0000313" key="5">
    <source>
        <dbReference type="Proteomes" id="UP000266673"/>
    </source>
</evidence>
<dbReference type="OrthoDB" id="2447840at2759"/>
<dbReference type="AlphaFoldDB" id="A0A397U3V8"/>
<dbReference type="EMBL" id="QKWP01002342">
    <property type="protein sequence ID" value="RIB03697.1"/>
    <property type="molecule type" value="Genomic_DNA"/>
</dbReference>
<feature type="domain" description="Transposase putative helix-turn-helix" evidence="3">
    <location>
        <begin position="8"/>
        <end position="43"/>
    </location>
</feature>
<keyword evidence="2" id="KW-0812">Transmembrane</keyword>
<feature type="region of interest" description="Disordered" evidence="1">
    <location>
        <begin position="106"/>
        <end position="125"/>
    </location>
</feature>
<feature type="region of interest" description="Disordered" evidence="1">
    <location>
        <begin position="157"/>
        <end position="178"/>
    </location>
</feature>
<organism evidence="4 5">
    <name type="scientific">Gigaspora rosea</name>
    <dbReference type="NCBI Taxonomy" id="44941"/>
    <lineage>
        <taxon>Eukaryota</taxon>
        <taxon>Fungi</taxon>
        <taxon>Fungi incertae sedis</taxon>
        <taxon>Mucoromycota</taxon>
        <taxon>Glomeromycotina</taxon>
        <taxon>Glomeromycetes</taxon>
        <taxon>Diversisporales</taxon>
        <taxon>Gigasporaceae</taxon>
        <taxon>Gigaspora</taxon>
    </lineage>
</organism>
<dbReference type="InterPro" id="IPR021027">
    <property type="entry name" value="Transposase_put_HTH"/>
</dbReference>
<evidence type="ECO:0000256" key="2">
    <source>
        <dbReference type="SAM" id="Phobius"/>
    </source>
</evidence>
<comment type="caution">
    <text evidence="4">The sequence shown here is derived from an EMBL/GenBank/DDBJ whole genome shotgun (WGS) entry which is preliminary data.</text>
</comment>